<dbReference type="InterPro" id="IPR000109">
    <property type="entry name" value="POT_fam"/>
</dbReference>
<keyword evidence="9" id="KW-1185">Reference proteome</keyword>
<feature type="transmembrane region" description="Helical" evidence="6">
    <location>
        <begin position="418"/>
        <end position="438"/>
    </location>
</feature>
<feature type="transmembrane region" description="Helical" evidence="6">
    <location>
        <begin position="196"/>
        <end position="215"/>
    </location>
</feature>
<gene>
    <name evidence="8" type="primary">LOC100833145</name>
    <name evidence="7" type="ORF">BRADI_1g72910v3</name>
</gene>
<dbReference type="Gene3D" id="1.20.1250.20">
    <property type="entry name" value="MFS general substrate transporter like domains"/>
    <property type="match status" value="1"/>
</dbReference>
<evidence type="ECO:0000313" key="8">
    <source>
        <dbReference type="EnsemblPlants" id="KQK23355"/>
    </source>
</evidence>
<dbReference type="RefSeq" id="XP_010229109.1">
    <property type="nucleotide sequence ID" value="XM_010230807.3"/>
</dbReference>
<accession>A0A0Q3K0K8</accession>
<dbReference type="EMBL" id="CM000880">
    <property type="protein sequence ID" value="KQK23355.1"/>
    <property type="molecule type" value="Genomic_DNA"/>
</dbReference>
<dbReference type="EnsemblPlants" id="KQK23355">
    <property type="protein sequence ID" value="KQK23355"/>
    <property type="gene ID" value="BRADI_1g72910v3"/>
</dbReference>
<dbReference type="GO" id="GO:0022857">
    <property type="term" value="F:transmembrane transporter activity"/>
    <property type="evidence" value="ECO:0000318"/>
    <property type="project" value="GO_Central"/>
</dbReference>
<feature type="transmembrane region" description="Helical" evidence="6">
    <location>
        <begin position="501"/>
        <end position="526"/>
    </location>
</feature>
<evidence type="ECO:0000313" key="7">
    <source>
        <dbReference type="EMBL" id="KQK23355.1"/>
    </source>
</evidence>
<feature type="transmembrane region" description="Helical" evidence="6">
    <location>
        <begin position="221"/>
        <end position="240"/>
    </location>
</feature>
<evidence type="ECO:0000256" key="5">
    <source>
        <dbReference type="ARBA" id="ARBA00023136"/>
    </source>
</evidence>
<dbReference type="Pfam" id="PF00854">
    <property type="entry name" value="PTR2"/>
    <property type="match status" value="1"/>
</dbReference>
<dbReference type="SUPFAM" id="SSF103473">
    <property type="entry name" value="MFS general substrate transporter"/>
    <property type="match status" value="1"/>
</dbReference>
<dbReference type="GO" id="GO:0016020">
    <property type="term" value="C:membrane"/>
    <property type="evidence" value="ECO:0000318"/>
    <property type="project" value="GO_Central"/>
</dbReference>
<dbReference type="Proteomes" id="UP000008810">
    <property type="component" value="Chromosome 1"/>
</dbReference>
<dbReference type="OrthoDB" id="8904098at2759"/>
<reference evidence="8" key="3">
    <citation type="submission" date="2018-08" db="UniProtKB">
        <authorList>
            <consortium name="EnsemblPlants"/>
        </authorList>
    </citation>
    <scope>IDENTIFICATION</scope>
    <source>
        <strain evidence="8">cv. Bd21</strain>
    </source>
</reference>
<protein>
    <submittedName>
        <fullName evidence="7 8">Uncharacterized protein</fullName>
    </submittedName>
</protein>
<dbReference type="PANTHER" id="PTHR11654">
    <property type="entry name" value="OLIGOPEPTIDE TRANSPORTER-RELATED"/>
    <property type="match status" value="1"/>
</dbReference>
<organism evidence="7">
    <name type="scientific">Brachypodium distachyon</name>
    <name type="common">Purple false brome</name>
    <name type="synonym">Trachynia distachya</name>
    <dbReference type="NCBI Taxonomy" id="15368"/>
    <lineage>
        <taxon>Eukaryota</taxon>
        <taxon>Viridiplantae</taxon>
        <taxon>Streptophyta</taxon>
        <taxon>Embryophyta</taxon>
        <taxon>Tracheophyta</taxon>
        <taxon>Spermatophyta</taxon>
        <taxon>Magnoliopsida</taxon>
        <taxon>Liliopsida</taxon>
        <taxon>Poales</taxon>
        <taxon>Poaceae</taxon>
        <taxon>BOP clade</taxon>
        <taxon>Pooideae</taxon>
        <taxon>Stipodae</taxon>
        <taxon>Brachypodieae</taxon>
        <taxon>Brachypodium</taxon>
    </lineage>
</organism>
<dbReference type="KEGG" id="bdi:100833145"/>
<feature type="transmembrane region" description="Helical" evidence="6">
    <location>
        <begin position="546"/>
        <end position="565"/>
    </location>
</feature>
<keyword evidence="5 6" id="KW-0472">Membrane</keyword>
<feature type="transmembrane region" description="Helical" evidence="6">
    <location>
        <begin position="88"/>
        <end position="106"/>
    </location>
</feature>
<comment type="similarity">
    <text evidence="2">Belongs to the major facilitator superfamily. Proton-dependent oligopeptide transporter (POT/PTR) (TC 2.A.17) family.</text>
</comment>
<evidence type="ECO:0000256" key="2">
    <source>
        <dbReference type="ARBA" id="ARBA00005982"/>
    </source>
</evidence>
<evidence type="ECO:0000256" key="3">
    <source>
        <dbReference type="ARBA" id="ARBA00022692"/>
    </source>
</evidence>
<evidence type="ECO:0000256" key="1">
    <source>
        <dbReference type="ARBA" id="ARBA00004141"/>
    </source>
</evidence>
<dbReference type="InterPro" id="IPR036259">
    <property type="entry name" value="MFS_trans_sf"/>
</dbReference>
<dbReference type="GO" id="GO:0055085">
    <property type="term" value="P:transmembrane transport"/>
    <property type="evidence" value="ECO:0000318"/>
    <property type="project" value="GO_Central"/>
</dbReference>
<comment type="subcellular location">
    <subcellularLocation>
        <location evidence="1">Membrane</location>
        <topology evidence="1">Multi-pass membrane protein</topology>
    </subcellularLocation>
</comment>
<reference evidence="7" key="2">
    <citation type="submission" date="2017-06" db="EMBL/GenBank/DDBJ databases">
        <title>WGS assembly of Brachypodium distachyon.</title>
        <authorList>
            <consortium name="The International Brachypodium Initiative"/>
            <person name="Lucas S."/>
            <person name="Harmon-Smith M."/>
            <person name="Lail K."/>
            <person name="Tice H."/>
            <person name="Grimwood J."/>
            <person name="Bruce D."/>
            <person name="Barry K."/>
            <person name="Shu S."/>
            <person name="Lindquist E."/>
            <person name="Wang M."/>
            <person name="Pitluck S."/>
            <person name="Vogel J.P."/>
            <person name="Garvin D.F."/>
            <person name="Mockler T.C."/>
            <person name="Schmutz J."/>
            <person name="Rokhsar D."/>
            <person name="Bevan M.W."/>
        </authorList>
    </citation>
    <scope>NUCLEOTIDE SEQUENCE</scope>
    <source>
        <strain evidence="7">Bd21</strain>
    </source>
</reference>
<dbReference type="ExpressionAtlas" id="A0A0Q3K0K8">
    <property type="expression patterns" value="baseline"/>
</dbReference>
<feature type="transmembrane region" description="Helical" evidence="6">
    <location>
        <begin position="344"/>
        <end position="363"/>
    </location>
</feature>
<dbReference type="AlphaFoldDB" id="A0A0Q3K0K8"/>
<feature type="transmembrane region" description="Helical" evidence="6">
    <location>
        <begin position="470"/>
        <end position="489"/>
    </location>
</feature>
<evidence type="ECO:0000256" key="6">
    <source>
        <dbReference type="SAM" id="Phobius"/>
    </source>
</evidence>
<reference evidence="7 8" key="1">
    <citation type="journal article" date="2010" name="Nature">
        <title>Genome sequencing and analysis of the model grass Brachypodium distachyon.</title>
        <authorList>
            <consortium name="International Brachypodium Initiative"/>
        </authorList>
    </citation>
    <scope>NUCLEOTIDE SEQUENCE [LARGE SCALE GENOMIC DNA]</scope>
    <source>
        <strain evidence="7">Bd21</strain>
        <strain evidence="8">cv. Bd21</strain>
    </source>
</reference>
<proteinExistence type="inferred from homology"/>
<feature type="transmembrane region" description="Helical" evidence="6">
    <location>
        <begin position="383"/>
        <end position="406"/>
    </location>
</feature>
<dbReference type="GeneID" id="100833145"/>
<dbReference type="Gramene" id="KQK23355">
    <property type="protein sequence ID" value="KQK23355"/>
    <property type="gene ID" value="BRADI_1g72910v3"/>
</dbReference>
<evidence type="ECO:0000256" key="4">
    <source>
        <dbReference type="ARBA" id="ARBA00022989"/>
    </source>
</evidence>
<sequence>MEASDDERPLLIHYQPPQDAGSQCTCDGTVDIDDQPATKKSTGNWRACFFILGAEVSEGICFFGVQKNLVTFLTSVLHESNVDAARSVSTWTGTCFFTPLIGAFLADTYLGRYLTVVTFLSVYVVGLLVMTFSASLPLLMPSSYSIDIQHVVVYLGLYLVALGTGGIKPCASSFGADQFDSADPVEQVAKGSFFNWYYFLINIGSVLSATLLVWVQDNIGWGVGFGILMVLMVFGLTVFVTGKKIYRYKKLGASPLKRVSQVVVAALRNYRLKLPDDISALHGVPSLAGANCKTEHTNQFRFFDKAAIVLPPLDGKGSSVMSPWRLCTVSQVEELKTLLRLCPVWASLLFFFAVTGQMTSTLIEQGMAMDNRVGGFTVPPASLSTFDIITVVALIPLYDVFLVPLARRATGKNRGISQLQRIGTGLALSAAAMAYSALVETRRLAAAAGADQSAAAVAAPLSIMWQAPSYIVLGAAEVFASIGALEFFYDESPESMKSLGAALAQLAIAGGSYLNSALLGVVASATARGGAPGWIPDDLNQGHLDYFFWMMAGLSVLNLLHFMYCSMRYKG</sequence>
<dbReference type="CDD" id="cd17351">
    <property type="entry name" value="MFS_NPF"/>
    <property type="match status" value="1"/>
</dbReference>
<keyword evidence="4 6" id="KW-1133">Transmembrane helix</keyword>
<feature type="transmembrane region" description="Helical" evidence="6">
    <location>
        <begin position="148"/>
        <end position="167"/>
    </location>
</feature>
<feature type="transmembrane region" description="Helical" evidence="6">
    <location>
        <begin position="113"/>
        <end position="136"/>
    </location>
</feature>
<name>A0A0Q3K0K8_BRADI</name>
<evidence type="ECO:0000313" key="9">
    <source>
        <dbReference type="Proteomes" id="UP000008810"/>
    </source>
</evidence>
<keyword evidence="3 6" id="KW-0812">Transmembrane</keyword>